<gene>
    <name evidence="2" type="ORF">CSUI_003479</name>
</gene>
<evidence type="ECO:0000256" key="1">
    <source>
        <dbReference type="SAM" id="Phobius"/>
    </source>
</evidence>
<keyword evidence="1" id="KW-0472">Membrane</keyword>
<dbReference type="AlphaFoldDB" id="A0A2C6KQA3"/>
<organism evidence="2 3">
    <name type="scientific">Cystoisospora suis</name>
    <dbReference type="NCBI Taxonomy" id="483139"/>
    <lineage>
        <taxon>Eukaryota</taxon>
        <taxon>Sar</taxon>
        <taxon>Alveolata</taxon>
        <taxon>Apicomplexa</taxon>
        <taxon>Conoidasida</taxon>
        <taxon>Coccidia</taxon>
        <taxon>Eucoccidiorida</taxon>
        <taxon>Eimeriorina</taxon>
        <taxon>Sarcocystidae</taxon>
        <taxon>Cystoisospora</taxon>
    </lineage>
</organism>
<sequence>MSFQEKKRRSSVFISFLFFLILFLSLSSVPYAVQRRLLGFLVSRGVTSMKGKLPEASNLRDIYEKVMGSMAGDTHQPLPFLFSFEREEYTRILYNWTLTEFKENVVYRATRHELKLAIQTAITQLDKELGSMSLSDIQQKVQTSLLPKYLREASPARYGWTSDKLNEKIKHITQKAVERQQSISVDMTETVLRVNGRSIPAKRADMKAHSILKKATVFPNDLTCLQLNQFFTNLLKESFDPKCRRFVAQLKRLTRPSPAEYEAVPSNVKLVDLFTSRDKAIFKLVAVSLTDAKTEGATSE</sequence>
<reference evidence="2 3" key="1">
    <citation type="journal article" date="2017" name="Int. J. Parasitol.">
        <title>The genome of the protozoan parasite Cystoisospora suis and a reverse vaccinology approach to identify vaccine candidates.</title>
        <authorList>
            <person name="Palmieri N."/>
            <person name="Shrestha A."/>
            <person name="Ruttkowski B."/>
            <person name="Beck T."/>
            <person name="Vogl C."/>
            <person name="Tomley F."/>
            <person name="Blake D.P."/>
            <person name="Joachim A."/>
        </authorList>
    </citation>
    <scope>NUCLEOTIDE SEQUENCE [LARGE SCALE GENOMIC DNA]</scope>
    <source>
        <strain evidence="2 3">Wien I</strain>
    </source>
</reference>
<feature type="non-terminal residue" evidence="2">
    <location>
        <position position="300"/>
    </location>
</feature>
<dbReference type="EMBL" id="MIGC01001552">
    <property type="protein sequence ID" value="PHJ22670.1"/>
    <property type="molecule type" value="Genomic_DNA"/>
</dbReference>
<evidence type="ECO:0000313" key="2">
    <source>
        <dbReference type="EMBL" id="PHJ22670.1"/>
    </source>
</evidence>
<protein>
    <submittedName>
        <fullName evidence="2">Protein kinase domain</fullName>
    </submittedName>
</protein>
<keyword evidence="2" id="KW-0418">Kinase</keyword>
<comment type="caution">
    <text evidence="2">The sequence shown here is derived from an EMBL/GenBank/DDBJ whole genome shotgun (WGS) entry which is preliminary data.</text>
</comment>
<accession>A0A2C6KQA3</accession>
<keyword evidence="2" id="KW-0808">Transferase</keyword>
<evidence type="ECO:0000313" key="3">
    <source>
        <dbReference type="Proteomes" id="UP000221165"/>
    </source>
</evidence>
<proteinExistence type="predicted"/>
<keyword evidence="1" id="KW-1133">Transmembrane helix</keyword>
<dbReference type="OrthoDB" id="354852at2759"/>
<name>A0A2C6KQA3_9APIC</name>
<dbReference type="GeneID" id="94426888"/>
<dbReference type="Proteomes" id="UP000221165">
    <property type="component" value="Unassembled WGS sequence"/>
</dbReference>
<dbReference type="VEuPathDB" id="ToxoDB:CSUI_003479"/>
<keyword evidence="3" id="KW-1185">Reference proteome</keyword>
<keyword evidence="1" id="KW-0812">Transmembrane</keyword>
<feature type="transmembrane region" description="Helical" evidence="1">
    <location>
        <begin position="12"/>
        <end position="33"/>
    </location>
</feature>
<dbReference type="RefSeq" id="XP_067924347.1">
    <property type="nucleotide sequence ID" value="XM_068063677.1"/>
</dbReference>
<dbReference type="GO" id="GO:0016301">
    <property type="term" value="F:kinase activity"/>
    <property type="evidence" value="ECO:0007669"/>
    <property type="project" value="UniProtKB-KW"/>
</dbReference>